<name>A0A2N7NCQ4_9VIBR</name>
<dbReference type="InterPro" id="IPR013762">
    <property type="entry name" value="Integrase-like_cat_sf"/>
</dbReference>
<evidence type="ECO:0000313" key="8">
    <source>
        <dbReference type="Proteomes" id="UP000308018"/>
    </source>
</evidence>
<dbReference type="EMBL" id="MDBP01000080">
    <property type="protein sequence ID" value="PMP09982.1"/>
    <property type="molecule type" value="Genomic_DNA"/>
</dbReference>
<dbReference type="PANTHER" id="PTHR30349">
    <property type="entry name" value="PHAGE INTEGRASE-RELATED"/>
    <property type="match status" value="1"/>
</dbReference>
<protein>
    <submittedName>
        <fullName evidence="6">Site-specific integrase</fullName>
    </submittedName>
</protein>
<feature type="domain" description="Tyr recombinase" evidence="4">
    <location>
        <begin position="193"/>
        <end position="420"/>
    </location>
</feature>
<dbReference type="AlphaFoldDB" id="A0A2N7NCQ4"/>
<keyword evidence="2" id="KW-0229">DNA integration</keyword>
<dbReference type="PROSITE" id="PS51898">
    <property type="entry name" value="TYR_RECOMBINASE"/>
    <property type="match status" value="1"/>
</dbReference>
<keyword evidence="3" id="KW-0233">DNA recombination</keyword>
<organism evidence="5 7">
    <name type="scientific">Vibrio tasmaniensis</name>
    <dbReference type="NCBI Taxonomy" id="212663"/>
    <lineage>
        <taxon>Bacteria</taxon>
        <taxon>Pseudomonadati</taxon>
        <taxon>Pseudomonadota</taxon>
        <taxon>Gammaproteobacteria</taxon>
        <taxon>Vibrionales</taxon>
        <taxon>Vibrionaceae</taxon>
        <taxon>Vibrio</taxon>
    </lineage>
</organism>
<dbReference type="InterPro" id="IPR011010">
    <property type="entry name" value="DNA_brk_join_enz"/>
</dbReference>
<dbReference type="InterPro" id="IPR002104">
    <property type="entry name" value="Integrase_catalytic"/>
</dbReference>
<dbReference type="Proteomes" id="UP000308018">
    <property type="component" value="Unassembled WGS sequence"/>
</dbReference>
<evidence type="ECO:0000256" key="3">
    <source>
        <dbReference type="ARBA" id="ARBA00023172"/>
    </source>
</evidence>
<evidence type="ECO:0000313" key="5">
    <source>
        <dbReference type="EMBL" id="PMP09982.1"/>
    </source>
</evidence>
<comment type="subcellular location">
    <subcellularLocation>
        <location evidence="1">Cytoplasm</location>
    </subcellularLocation>
</comment>
<reference evidence="5" key="3">
    <citation type="journal article" date="2018" name="Nature">
        <title>A major lineage of non-tailed dsDNA viruses as unrecognized killers of marine bacteria.</title>
        <authorList>
            <person name="Kauffman K.M."/>
            <person name="Hussain F.A."/>
            <person name="Yang J."/>
            <person name="Arevalo P."/>
            <person name="Brown J.M."/>
            <person name="Chang W.K."/>
            <person name="VanInsberghe D."/>
            <person name="Elsherbini J."/>
            <person name="Sharma R.S."/>
            <person name="Cutler M.B."/>
            <person name="Kelly L."/>
            <person name="Polz M.F."/>
        </authorList>
    </citation>
    <scope>NUCLEOTIDE SEQUENCE</scope>
    <source>
        <strain evidence="5">10N.222.48.A2</strain>
    </source>
</reference>
<dbReference type="EMBL" id="SYVV01000021">
    <property type="protein sequence ID" value="TKG32635.1"/>
    <property type="molecule type" value="Genomic_DNA"/>
</dbReference>
<gene>
    <name evidence="5" type="ORF">BCS92_02315</name>
    <name evidence="6" type="ORF">FC057_12530</name>
</gene>
<reference evidence="7" key="1">
    <citation type="submission" date="2016-07" db="EMBL/GenBank/DDBJ databases">
        <title>Nontailed viruses are major unrecognized killers of bacteria in the ocean.</title>
        <authorList>
            <person name="Kauffman K."/>
            <person name="Hussain F."/>
            <person name="Yang J."/>
            <person name="Arevalo P."/>
            <person name="Brown J."/>
            <person name="Cutler M."/>
            <person name="Kelly L."/>
            <person name="Polz M.F."/>
        </authorList>
    </citation>
    <scope>NUCLEOTIDE SEQUENCE [LARGE SCALE GENOMIC DNA]</scope>
    <source>
        <strain evidence="7">10N.222.48.A2</strain>
    </source>
</reference>
<dbReference type="SUPFAM" id="SSF56349">
    <property type="entry name" value="DNA breaking-rejoining enzymes"/>
    <property type="match status" value="1"/>
</dbReference>
<proteinExistence type="predicted"/>
<dbReference type="Gene3D" id="1.10.443.10">
    <property type="entry name" value="Intergrase catalytic core"/>
    <property type="match status" value="1"/>
</dbReference>
<dbReference type="GO" id="GO:0006310">
    <property type="term" value="P:DNA recombination"/>
    <property type="evidence" value="ECO:0007669"/>
    <property type="project" value="UniProtKB-KW"/>
</dbReference>
<comment type="caution">
    <text evidence="5">The sequence shown here is derived from an EMBL/GenBank/DDBJ whole genome shotgun (WGS) entry which is preliminary data.</text>
</comment>
<dbReference type="Proteomes" id="UP000235579">
    <property type="component" value="Unassembled WGS sequence"/>
</dbReference>
<evidence type="ECO:0000313" key="6">
    <source>
        <dbReference type="EMBL" id="TKG32635.1"/>
    </source>
</evidence>
<dbReference type="InterPro" id="IPR050090">
    <property type="entry name" value="Tyrosine_recombinase_XerCD"/>
</dbReference>
<reference evidence="6 8" key="4">
    <citation type="submission" date="2019-04" db="EMBL/GenBank/DDBJ databases">
        <title>A reverse ecology approach based on a biological definition of microbial populations.</title>
        <authorList>
            <person name="Arevalo P."/>
            <person name="Vaninsberghe D."/>
            <person name="Elsherbini J."/>
            <person name="Gore J."/>
            <person name="Polz M."/>
        </authorList>
    </citation>
    <scope>NUCLEOTIDE SEQUENCE [LARGE SCALE GENOMIC DNA]</scope>
    <source>
        <strain evidence="6 8">10N.222.45.A8</strain>
    </source>
</reference>
<sequence length="436" mass="49566">MVEFFPLFPPVTHLKVTMPDASKVLRSLSACKATSGVYTTYEHVLDCLESVSGTPNTYNAIRGDINLLLNWSWLVLGKDIVELTLKDMNSFIDFCNDPPNHLISTFSAGLLDKSKSDDQLIVVNEQWRPFVNRNHPRQYKRTEGSLKTQLSNLSFVFVYLEDIEYSFRNSAAVAMRRLTSSVKVALKHERREVGHKGMSALQVSHLLSTVERIAKENPDKYERSRLIIYLMLFCYPRISEVSARPAYSPVFGDFEMHRDLNDQVYYTYFIPNSKGGKTRKVICPPLLIDALLRYRKHRGLGDGFPLPDDHSPMFVRHRAATNGREKDIVDANLGISQIGELIQEVFELVADSLMAGGYPLDAELMRKLTPHSLRHTGIQIDLASGRNPRHVMLDAGHSSEQTLAIYESQRTASRYQSIDLKNKFLQRMLKPITLSS</sequence>
<dbReference type="GO" id="GO:0003677">
    <property type="term" value="F:DNA binding"/>
    <property type="evidence" value="ECO:0007669"/>
    <property type="project" value="InterPro"/>
</dbReference>
<evidence type="ECO:0000256" key="2">
    <source>
        <dbReference type="ARBA" id="ARBA00022908"/>
    </source>
</evidence>
<dbReference type="GO" id="GO:0015074">
    <property type="term" value="P:DNA integration"/>
    <property type="evidence" value="ECO:0007669"/>
    <property type="project" value="UniProtKB-KW"/>
</dbReference>
<dbReference type="PANTHER" id="PTHR30349:SF77">
    <property type="entry name" value="TYROSINE RECOMBINASE XERC"/>
    <property type="match status" value="1"/>
</dbReference>
<evidence type="ECO:0000256" key="1">
    <source>
        <dbReference type="ARBA" id="ARBA00004496"/>
    </source>
</evidence>
<dbReference type="GO" id="GO:0005737">
    <property type="term" value="C:cytoplasm"/>
    <property type="evidence" value="ECO:0007669"/>
    <property type="project" value="UniProtKB-SubCell"/>
</dbReference>
<dbReference type="RefSeq" id="WP_102258395.1">
    <property type="nucleotide sequence ID" value="NZ_MDBG01000002.1"/>
</dbReference>
<evidence type="ECO:0000259" key="4">
    <source>
        <dbReference type="PROSITE" id="PS51898"/>
    </source>
</evidence>
<reference evidence="5" key="2">
    <citation type="submission" date="2016-07" db="EMBL/GenBank/DDBJ databases">
        <authorList>
            <person name="Wan K."/>
            <person name="Booth B."/>
            <person name="Spirohn K."/>
            <person name="Hao T."/>
            <person name="Hu Y."/>
            <person name="Calderwood M."/>
            <person name="Hill D."/>
            <person name="Mohr S."/>
            <person name="Vidal M."/>
            <person name="Celniker S."/>
            <person name="Perrimon N."/>
        </authorList>
    </citation>
    <scope>NUCLEOTIDE SEQUENCE</scope>
    <source>
        <strain evidence="5">10N.222.48.A2</strain>
    </source>
</reference>
<dbReference type="CDD" id="cd00397">
    <property type="entry name" value="DNA_BRE_C"/>
    <property type="match status" value="1"/>
</dbReference>
<evidence type="ECO:0000313" key="7">
    <source>
        <dbReference type="Proteomes" id="UP000235579"/>
    </source>
</evidence>
<accession>A0A2N7NCQ4</accession>